<sequence length="192" mass="21046">MTTTEGMTPDDIIAAGLSAAEQMREQIKMIEHARDTQPERLAKARADAETAADWSRIEEPFSQYVTELRAHTRDGDPASTTIALPSMQAKAMYGIRLAFDALDAGEDPDRLDEVKNRYFTMVGGDPGLAFLVFAEALETVASLVVPQLLDDLEQHGSNYDARVMLAEARVKAWSDRVGNHGQAFTDDDGGDE</sequence>
<proteinExistence type="predicted"/>
<dbReference type="Proteomes" id="UP000093759">
    <property type="component" value="Unassembled WGS sequence"/>
</dbReference>
<organism evidence="1 2">
    <name type="scientific">Mycolicibacter sinensis (strain JDM601)</name>
    <name type="common">Mycobacterium sinense</name>
    <dbReference type="NCBI Taxonomy" id="875328"/>
    <lineage>
        <taxon>Bacteria</taxon>
        <taxon>Bacillati</taxon>
        <taxon>Actinomycetota</taxon>
        <taxon>Actinomycetes</taxon>
        <taxon>Mycobacteriales</taxon>
        <taxon>Mycobacteriaceae</taxon>
        <taxon>Mycolicibacter</taxon>
    </lineage>
</organism>
<comment type="caution">
    <text evidence="1">The sequence shown here is derived from an EMBL/GenBank/DDBJ whole genome shotgun (WGS) entry which is preliminary data.</text>
</comment>
<dbReference type="EMBL" id="LZMF01000004">
    <property type="protein sequence ID" value="OBK91483.1"/>
    <property type="molecule type" value="Genomic_DNA"/>
</dbReference>
<gene>
    <name evidence="1" type="ORF">A5648_14065</name>
</gene>
<dbReference type="RefSeq" id="WP_065022643.1">
    <property type="nucleotide sequence ID" value="NZ_LZMF01000004.1"/>
</dbReference>
<protein>
    <submittedName>
        <fullName evidence="1">Uncharacterized protein</fullName>
    </submittedName>
</protein>
<dbReference type="AlphaFoldDB" id="A0A1A3U990"/>
<reference evidence="2" key="1">
    <citation type="submission" date="2016-06" db="EMBL/GenBank/DDBJ databases">
        <authorList>
            <person name="Sutton G."/>
            <person name="Brinkac L."/>
            <person name="Sanka R."/>
            <person name="Adams M."/>
            <person name="Lau E."/>
            <person name="Garcia-Basteiro A."/>
            <person name="Lopez-Varela E."/>
            <person name="Palencia S."/>
        </authorList>
    </citation>
    <scope>NUCLEOTIDE SEQUENCE [LARGE SCALE GENOMIC DNA]</scope>
    <source>
        <strain evidence="2">1274684.2</strain>
    </source>
</reference>
<accession>A0A1A3U990</accession>
<evidence type="ECO:0000313" key="1">
    <source>
        <dbReference type="EMBL" id="OBK91483.1"/>
    </source>
</evidence>
<evidence type="ECO:0000313" key="2">
    <source>
        <dbReference type="Proteomes" id="UP000093759"/>
    </source>
</evidence>
<name>A0A1A3U990_MYCSD</name>